<proteinExistence type="evidence at transcript level"/>
<dbReference type="AlphaFoldDB" id="A0AAT9UU86"/>
<evidence type="ECO:0000256" key="5">
    <source>
        <dbReference type="ARBA" id="ARBA00010617"/>
    </source>
</evidence>
<dbReference type="Pfam" id="PF00067">
    <property type="entry name" value="p450"/>
    <property type="match status" value="1"/>
</dbReference>
<keyword evidence="11 14" id="KW-0408">Iron</keyword>
<evidence type="ECO:0000256" key="6">
    <source>
        <dbReference type="ARBA" id="ARBA00022617"/>
    </source>
</evidence>
<evidence type="ECO:0000256" key="7">
    <source>
        <dbReference type="ARBA" id="ARBA00022723"/>
    </source>
</evidence>
<dbReference type="PRINTS" id="PR00385">
    <property type="entry name" value="P450"/>
</dbReference>
<dbReference type="InterPro" id="IPR001128">
    <property type="entry name" value="Cyt_P450"/>
</dbReference>
<evidence type="ECO:0000256" key="8">
    <source>
        <dbReference type="ARBA" id="ARBA00022824"/>
    </source>
</evidence>
<keyword evidence="7 14" id="KW-0479">Metal-binding</keyword>
<keyword evidence="13" id="KW-0472">Membrane</keyword>
<keyword evidence="8" id="KW-0256">Endoplasmic reticulum</keyword>
<keyword evidence="10 15" id="KW-0560">Oxidoreductase</keyword>
<dbReference type="GO" id="GO:0005506">
    <property type="term" value="F:iron ion binding"/>
    <property type="evidence" value="ECO:0007669"/>
    <property type="project" value="InterPro"/>
</dbReference>
<dbReference type="InterPro" id="IPR036396">
    <property type="entry name" value="Cyt_P450_sf"/>
</dbReference>
<evidence type="ECO:0000256" key="11">
    <source>
        <dbReference type="ARBA" id="ARBA00023004"/>
    </source>
</evidence>
<sequence>MDLIITITCVIVVTILCKYVYKKKNQRFYRLLEQFPSNPTYPLIGNIRLSHLSPDAFRENVANLMESTDRLIFWLGPKAFLLLKNHNDISAVSNQCQNREVFGLMDEWGGLGIATAPEEEWKKSRKLLTPAFSSQMLRKYLEVFKRNSLILVDKLKPLADSDQEFDIWPYTLSININTIVENTTGVTYGDKGEIETDYGHAITKGMQSIANRWLSPWLYVRFIYWIYLYITGEYKLIKKVQDLPTKIIKEVMKDSKNLSNQLENANSSKTIVDLLVKGNSNEYGFTEIRLRDELLHIIVTGSETTALTMSFTILMLAMHQQIQQRVYEEITQLSNDTDELTIDHLTNDLKYLEQCIKETARIHAPVGILLLKPRKELTLNDGKIIPKELCIAMCNHLRHLDSDLYENPEKWDPEHYSEAAVAKRPKHSDTPFGNGPRSCLGNKYAIMSIKTQLVHILRNFHISTNLKEFTMQDLQMDLSIRSRIGYPVKLTSRR</sequence>
<accession>A0AAT9UU86</accession>
<evidence type="ECO:0000313" key="16">
    <source>
        <dbReference type="EMBL" id="WIM41698.1"/>
    </source>
</evidence>
<dbReference type="PANTHER" id="PTHR24291:SF189">
    <property type="entry name" value="CYTOCHROME P450 4C3-RELATED"/>
    <property type="match status" value="1"/>
</dbReference>
<dbReference type="Gene3D" id="1.10.630.10">
    <property type="entry name" value="Cytochrome P450"/>
    <property type="match status" value="1"/>
</dbReference>
<dbReference type="PANTHER" id="PTHR24291">
    <property type="entry name" value="CYTOCHROME P450 FAMILY 4"/>
    <property type="match status" value="1"/>
</dbReference>
<reference evidence="16" key="1">
    <citation type="submission" date="2023-06" db="EMBL/GenBank/DDBJ databases">
        <title>Identification of Cytochrome P450s in Maconellicoccus hirsutus.</title>
        <authorList>
            <person name="Selvamani S.B."/>
            <person name="Negi N."/>
            <person name="Nagarjuna Reddy K.V."/>
            <person name="Ramasamy G.G."/>
        </authorList>
    </citation>
    <scope>NUCLEOTIDE SEQUENCE</scope>
</reference>
<feature type="binding site" description="axial binding residue" evidence="14">
    <location>
        <position position="439"/>
    </location>
    <ligand>
        <name>heme</name>
        <dbReference type="ChEBI" id="CHEBI:30413"/>
    </ligand>
    <ligandPart>
        <name>Fe</name>
        <dbReference type="ChEBI" id="CHEBI:18248"/>
    </ligandPart>
</feature>
<evidence type="ECO:0000256" key="10">
    <source>
        <dbReference type="ARBA" id="ARBA00023002"/>
    </source>
</evidence>
<dbReference type="GO" id="GO:0020037">
    <property type="term" value="F:heme binding"/>
    <property type="evidence" value="ECO:0007669"/>
    <property type="project" value="InterPro"/>
</dbReference>
<evidence type="ECO:0000256" key="9">
    <source>
        <dbReference type="ARBA" id="ARBA00022848"/>
    </source>
</evidence>
<dbReference type="SUPFAM" id="SSF48264">
    <property type="entry name" value="Cytochrome P450"/>
    <property type="match status" value="1"/>
</dbReference>
<keyword evidence="9" id="KW-0492">Microsome</keyword>
<comment type="similarity">
    <text evidence="5 15">Belongs to the cytochrome P450 family.</text>
</comment>
<dbReference type="GO" id="GO:0016705">
    <property type="term" value="F:oxidoreductase activity, acting on paired donors, with incorporation or reduction of molecular oxygen"/>
    <property type="evidence" value="ECO:0007669"/>
    <property type="project" value="InterPro"/>
</dbReference>
<protein>
    <submittedName>
        <fullName evidence="16">Cytochrome P450 4461G1</fullName>
    </submittedName>
</protein>
<keyword evidence="12 15" id="KW-0503">Monooxygenase</keyword>
<evidence type="ECO:0000256" key="1">
    <source>
        <dbReference type="ARBA" id="ARBA00001971"/>
    </source>
</evidence>
<evidence type="ECO:0000256" key="3">
    <source>
        <dbReference type="ARBA" id="ARBA00004174"/>
    </source>
</evidence>
<evidence type="ECO:0000256" key="4">
    <source>
        <dbReference type="ARBA" id="ARBA00004406"/>
    </source>
</evidence>
<name>A0AAT9UU86_MACHI</name>
<evidence type="ECO:0000256" key="15">
    <source>
        <dbReference type="RuleBase" id="RU000461"/>
    </source>
</evidence>
<comment type="cofactor">
    <cofactor evidence="1 14">
        <name>heme</name>
        <dbReference type="ChEBI" id="CHEBI:30413"/>
    </cofactor>
</comment>
<dbReference type="InterPro" id="IPR002403">
    <property type="entry name" value="Cyt_P450_E_grp-IV"/>
</dbReference>
<dbReference type="GO" id="GO:0005789">
    <property type="term" value="C:endoplasmic reticulum membrane"/>
    <property type="evidence" value="ECO:0007669"/>
    <property type="project" value="UniProtKB-SubCell"/>
</dbReference>
<organism evidence="16">
    <name type="scientific">Maconellicoccus hirsutus</name>
    <name type="common">Pink hibiscus mealybug</name>
    <dbReference type="NCBI Taxonomy" id="177089"/>
    <lineage>
        <taxon>Eukaryota</taxon>
        <taxon>Metazoa</taxon>
        <taxon>Ecdysozoa</taxon>
        <taxon>Arthropoda</taxon>
        <taxon>Hexapoda</taxon>
        <taxon>Insecta</taxon>
        <taxon>Pterygota</taxon>
        <taxon>Neoptera</taxon>
        <taxon>Paraneoptera</taxon>
        <taxon>Hemiptera</taxon>
        <taxon>Sternorrhyncha</taxon>
        <taxon>Coccoidea</taxon>
        <taxon>Pseudococcidae</taxon>
        <taxon>Maconellicoccus</taxon>
    </lineage>
</organism>
<evidence type="ECO:0000256" key="13">
    <source>
        <dbReference type="ARBA" id="ARBA00023136"/>
    </source>
</evidence>
<dbReference type="GO" id="GO:0004497">
    <property type="term" value="F:monooxygenase activity"/>
    <property type="evidence" value="ECO:0007669"/>
    <property type="project" value="UniProtKB-KW"/>
</dbReference>
<comment type="subcellular location">
    <subcellularLocation>
        <location evidence="4">Endoplasmic reticulum membrane</location>
        <topology evidence="4">Peripheral membrane protein</topology>
    </subcellularLocation>
    <subcellularLocation>
        <location evidence="3">Microsome membrane</location>
        <topology evidence="3">Peripheral membrane protein</topology>
    </subcellularLocation>
</comment>
<keyword evidence="6 14" id="KW-0349">Heme</keyword>
<evidence type="ECO:0000256" key="12">
    <source>
        <dbReference type="ARBA" id="ARBA00023033"/>
    </source>
</evidence>
<dbReference type="InterPro" id="IPR017972">
    <property type="entry name" value="Cyt_P450_CS"/>
</dbReference>
<evidence type="ECO:0000256" key="14">
    <source>
        <dbReference type="PIRSR" id="PIRSR602403-1"/>
    </source>
</evidence>
<comment type="function">
    <text evidence="2">May be involved in the metabolism of insect hormones and in the breakdown of synthetic insecticides.</text>
</comment>
<dbReference type="PRINTS" id="PR00465">
    <property type="entry name" value="EP450IV"/>
</dbReference>
<dbReference type="EMBL" id="OR117258">
    <property type="protein sequence ID" value="WIM41698.1"/>
    <property type="molecule type" value="mRNA"/>
</dbReference>
<evidence type="ECO:0000256" key="2">
    <source>
        <dbReference type="ARBA" id="ARBA00003690"/>
    </source>
</evidence>
<dbReference type="PROSITE" id="PS00086">
    <property type="entry name" value="CYTOCHROME_P450"/>
    <property type="match status" value="1"/>
</dbReference>
<dbReference type="InterPro" id="IPR050196">
    <property type="entry name" value="Cytochrome_P450_Monoox"/>
</dbReference>